<dbReference type="SUPFAM" id="SSF53822">
    <property type="entry name" value="Periplasmic binding protein-like I"/>
    <property type="match status" value="1"/>
</dbReference>
<dbReference type="InterPro" id="IPR046335">
    <property type="entry name" value="LacI/GalR-like_sensor"/>
</dbReference>
<dbReference type="Gene3D" id="3.40.50.2300">
    <property type="match status" value="1"/>
</dbReference>
<proteinExistence type="predicted"/>
<name>A0ABW4DA70_9BACL</name>
<dbReference type="Proteomes" id="UP001597340">
    <property type="component" value="Unassembled WGS sequence"/>
</dbReference>
<gene>
    <name evidence="5" type="ORF">ACFQ5D_04235</name>
</gene>
<dbReference type="InterPro" id="IPR028082">
    <property type="entry name" value="Peripla_BP_I"/>
</dbReference>
<dbReference type="Pfam" id="PF13377">
    <property type="entry name" value="Peripla_BP_3"/>
    <property type="match status" value="1"/>
</dbReference>
<feature type="domain" description="Transcriptional regulator LacI/GalR-like sensor" evidence="4">
    <location>
        <begin position="11"/>
        <end position="60"/>
    </location>
</feature>
<evidence type="ECO:0000313" key="5">
    <source>
        <dbReference type="EMBL" id="MFD1460668.1"/>
    </source>
</evidence>
<sequence length="71" mass="8103">MVGRNIHRTWSAIIATNDMILEQVLMYAKNNRLTIPHDFSLISIDDVSSAAFYNPPITTVFCLCLREINFS</sequence>
<evidence type="ECO:0000256" key="2">
    <source>
        <dbReference type="ARBA" id="ARBA00023125"/>
    </source>
</evidence>
<dbReference type="EMBL" id="JBHTNZ010000003">
    <property type="protein sequence ID" value="MFD1460668.1"/>
    <property type="molecule type" value="Genomic_DNA"/>
</dbReference>
<accession>A0ABW4DA70</accession>
<keyword evidence="1" id="KW-0805">Transcription regulation</keyword>
<protein>
    <submittedName>
        <fullName evidence="5">Substrate-binding domain-containing protein</fullName>
    </submittedName>
</protein>
<evidence type="ECO:0000313" key="6">
    <source>
        <dbReference type="Proteomes" id="UP001597340"/>
    </source>
</evidence>
<dbReference type="RefSeq" id="WP_322098784.1">
    <property type="nucleotide sequence ID" value="NZ_JAFFQR010000112.1"/>
</dbReference>
<evidence type="ECO:0000256" key="1">
    <source>
        <dbReference type="ARBA" id="ARBA00023015"/>
    </source>
</evidence>
<evidence type="ECO:0000259" key="4">
    <source>
        <dbReference type="Pfam" id="PF13377"/>
    </source>
</evidence>
<keyword evidence="2" id="KW-0238">DNA-binding</keyword>
<keyword evidence="3" id="KW-0804">Transcription</keyword>
<comment type="caution">
    <text evidence="5">The sequence shown here is derived from an EMBL/GenBank/DDBJ whole genome shotgun (WGS) entry which is preliminary data.</text>
</comment>
<evidence type="ECO:0000256" key="3">
    <source>
        <dbReference type="ARBA" id="ARBA00023163"/>
    </source>
</evidence>
<keyword evidence="6" id="KW-1185">Reference proteome</keyword>
<reference evidence="6" key="1">
    <citation type="journal article" date="2019" name="Int. J. Syst. Evol. Microbiol.">
        <title>The Global Catalogue of Microorganisms (GCM) 10K type strain sequencing project: providing services to taxonomists for standard genome sequencing and annotation.</title>
        <authorList>
            <consortium name="The Broad Institute Genomics Platform"/>
            <consortium name="The Broad Institute Genome Sequencing Center for Infectious Disease"/>
            <person name="Wu L."/>
            <person name="Ma J."/>
        </authorList>
    </citation>
    <scope>NUCLEOTIDE SEQUENCE [LARGE SCALE GENOMIC DNA]</scope>
    <source>
        <strain evidence="6">CCM 9147</strain>
    </source>
</reference>
<organism evidence="5 6">
    <name type="scientific">Paenibacillus farraposensis</name>
    <dbReference type="NCBI Taxonomy" id="2807095"/>
    <lineage>
        <taxon>Bacteria</taxon>
        <taxon>Bacillati</taxon>
        <taxon>Bacillota</taxon>
        <taxon>Bacilli</taxon>
        <taxon>Bacillales</taxon>
        <taxon>Paenibacillaceae</taxon>
        <taxon>Paenibacillus</taxon>
    </lineage>
</organism>